<accession>A0AA42CXZ0</accession>
<sequence>MSFFESMGVVILAIMGVFSILGIFMALVSMPSPARVTALVRRMGAGLSRRR</sequence>
<evidence type="ECO:0000313" key="3">
    <source>
        <dbReference type="Proteomes" id="UP001165678"/>
    </source>
</evidence>
<dbReference type="EMBL" id="JAPIVE010000002">
    <property type="protein sequence ID" value="MCX2524468.1"/>
    <property type="molecule type" value="Genomic_DNA"/>
</dbReference>
<gene>
    <name evidence="2" type="ORF">OQ287_09455</name>
</gene>
<evidence type="ECO:0000313" key="2">
    <source>
        <dbReference type="EMBL" id="MCX2524468.1"/>
    </source>
</evidence>
<keyword evidence="1" id="KW-1133">Transmembrane helix</keyword>
<comment type="caution">
    <text evidence="2">The sequence shown here is derived from an EMBL/GenBank/DDBJ whole genome shotgun (WGS) entry which is preliminary data.</text>
</comment>
<keyword evidence="3" id="KW-1185">Reference proteome</keyword>
<evidence type="ECO:0000256" key="1">
    <source>
        <dbReference type="SAM" id="Phobius"/>
    </source>
</evidence>
<keyword evidence="1" id="KW-0472">Membrane</keyword>
<dbReference type="Proteomes" id="UP001165678">
    <property type="component" value="Unassembled WGS sequence"/>
</dbReference>
<keyword evidence="1" id="KW-0812">Transmembrane</keyword>
<reference evidence="2" key="1">
    <citation type="submission" date="2022-11" db="EMBL/GenBank/DDBJ databases">
        <title>Larsenimonas rhizosphaerae sp. nov., isolated from a tidal mudflat.</title>
        <authorList>
            <person name="Lee S.D."/>
            <person name="Kim I.S."/>
        </authorList>
    </citation>
    <scope>NUCLEOTIDE SEQUENCE</scope>
    <source>
        <strain evidence="2">GH2-1</strain>
    </source>
</reference>
<dbReference type="RefSeq" id="WP_250935528.1">
    <property type="nucleotide sequence ID" value="NZ_JAMLJK010000001.1"/>
</dbReference>
<organism evidence="2 3">
    <name type="scientific">Larsenimonas rhizosphaerae</name>
    <dbReference type="NCBI Taxonomy" id="2944682"/>
    <lineage>
        <taxon>Bacteria</taxon>
        <taxon>Pseudomonadati</taxon>
        <taxon>Pseudomonadota</taxon>
        <taxon>Gammaproteobacteria</taxon>
        <taxon>Oceanospirillales</taxon>
        <taxon>Halomonadaceae</taxon>
        <taxon>Larsenimonas</taxon>
    </lineage>
</organism>
<protein>
    <submittedName>
        <fullName evidence="2">Uncharacterized protein</fullName>
    </submittedName>
</protein>
<dbReference type="AlphaFoldDB" id="A0AA42CXZ0"/>
<proteinExistence type="predicted"/>
<name>A0AA42CXZ0_9GAMM</name>
<feature type="transmembrane region" description="Helical" evidence="1">
    <location>
        <begin position="6"/>
        <end position="28"/>
    </location>
</feature>